<dbReference type="HOGENOM" id="CLU_020349_0_0_1"/>
<keyword evidence="3 5" id="KW-0833">Ubl conjugation pathway</keyword>
<dbReference type="InParanoid" id="A0A074YPB6"/>
<reference evidence="8 9" key="1">
    <citation type="journal article" date="2014" name="BMC Genomics">
        <title>Genome sequencing of four Aureobasidium pullulans varieties: biotechnological potential, stress tolerance, and description of new species.</title>
        <authorList>
            <person name="Gostin Ar C."/>
            <person name="Ohm R.A."/>
            <person name="Kogej T."/>
            <person name="Sonjak S."/>
            <person name="Turk M."/>
            <person name="Zajc J."/>
            <person name="Zalar P."/>
            <person name="Grube M."/>
            <person name="Sun H."/>
            <person name="Han J."/>
            <person name="Sharma A."/>
            <person name="Chiniquy J."/>
            <person name="Ngan C.Y."/>
            <person name="Lipzen A."/>
            <person name="Barry K."/>
            <person name="Grigoriev I.V."/>
            <person name="Gunde-Cimerman N."/>
        </authorList>
    </citation>
    <scope>NUCLEOTIDE SEQUENCE [LARGE SCALE GENOMIC DNA]</scope>
    <source>
        <strain evidence="8 9">EXF-2481</strain>
    </source>
</reference>
<dbReference type="Proteomes" id="UP000030641">
    <property type="component" value="Unassembled WGS sequence"/>
</dbReference>
<dbReference type="PANTHER" id="PTHR21367:SF1">
    <property type="entry name" value="ARGINYL-TRNA--PROTEIN TRANSFERASE 1"/>
    <property type="match status" value="1"/>
</dbReference>
<dbReference type="STRING" id="1043005.A0A074YPB6"/>
<gene>
    <name evidence="8" type="ORF">AUEXF2481DRAFT_37575</name>
</gene>
<dbReference type="EC" id="2.3.2.8" evidence="5"/>
<dbReference type="InterPro" id="IPR030700">
    <property type="entry name" value="N-end_Aminoacyl_Trfase"/>
</dbReference>
<organism evidence="8 9">
    <name type="scientific">Aureobasidium subglaciale (strain EXF-2481)</name>
    <name type="common">Aureobasidium pullulans var. subglaciale</name>
    <dbReference type="NCBI Taxonomy" id="1043005"/>
    <lineage>
        <taxon>Eukaryota</taxon>
        <taxon>Fungi</taxon>
        <taxon>Dikarya</taxon>
        <taxon>Ascomycota</taxon>
        <taxon>Pezizomycotina</taxon>
        <taxon>Dothideomycetes</taxon>
        <taxon>Dothideomycetidae</taxon>
        <taxon>Dothideales</taxon>
        <taxon>Saccotheciaceae</taxon>
        <taxon>Aureobasidium</taxon>
    </lineage>
</organism>
<comment type="catalytic activity">
    <reaction evidence="5">
        <text>an N-terminal L-alpha-aminoacyl-[protein] + L-arginyl-tRNA(Arg) = an N-terminal L-arginyl-L-aminoacyl-[protein] + tRNA(Arg) + H(+)</text>
        <dbReference type="Rhea" id="RHEA:10208"/>
        <dbReference type="Rhea" id="RHEA-COMP:9658"/>
        <dbReference type="Rhea" id="RHEA-COMP:9673"/>
        <dbReference type="Rhea" id="RHEA-COMP:10636"/>
        <dbReference type="Rhea" id="RHEA-COMP:10638"/>
        <dbReference type="ChEBI" id="CHEBI:15378"/>
        <dbReference type="ChEBI" id="CHEBI:78442"/>
        <dbReference type="ChEBI" id="CHEBI:78513"/>
        <dbReference type="ChEBI" id="CHEBI:78597"/>
        <dbReference type="ChEBI" id="CHEBI:83562"/>
        <dbReference type="EC" id="2.3.2.8"/>
    </reaction>
</comment>
<dbReference type="InterPro" id="IPR007471">
    <property type="entry name" value="N-end_Aminoacyl_Trfase_N"/>
</dbReference>
<protein>
    <recommendedName>
        <fullName evidence="5">Arginyl-tRNA--protein transferase 1</fullName>
        <shortName evidence="5">Arginyltransferase 1</shortName>
        <shortName evidence="5">R-transferase 1</shortName>
        <ecNumber evidence="5">2.3.2.8</ecNumber>
    </recommendedName>
    <alternativeName>
        <fullName evidence="5">Arginine-tRNA--protein transferase 1</fullName>
    </alternativeName>
</protein>
<dbReference type="FunCoup" id="A0A074YPB6">
    <property type="interactions" value="613"/>
</dbReference>
<dbReference type="Pfam" id="PF04376">
    <property type="entry name" value="ATE_N"/>
    <property type="match status" value="1"/>
</dbReference>
<comment type="similarity">
    <text evidence="1 5">Belongs to the R-transferase family.</text>
</comment>
<name>A0A074YPB6_AURSE</name>
<proteinExistence type="inferred from homology"/>
<evidence type="ECO:0000259" key="7">
    <source>
        <dbReference type="Pfam" id="PF04377"/>
    </source>
</evidence>
<dbReference type="GO" id="GO:0005737">
    <property type="term" value="C:cytoplasm"/>
    <property type="evidence" value="ECO:0007669"/>
    <property type="project" value="TreeGrafter"/>
</dbReference>
<dbReference type="InterPro" id="IPR007472">
    <property type="entry name" value="N-end_Aminoacyl_Trfase_C"/>
</dbReference>
<dbReference type="OrthoDB" id="74183at2759"/>
<dbReference type="SUPFAM" id="SSF55729">
    <property type="entry name" value="Acyl-CoA N-acyltransferases (Nat)"/>
    <property type="match status" value="1"/>
</dbReference>
<dbReference type="InterPro" id="IPR017137">
    <property type="entry name" value="Arg-tRNA-P_Trfase_1_euk"/>
</dbReference>
<evidence type="ECO:0000256" key="4">
    <source>
        <dbReference type="ARBA" id="ARBA00023315"/>
    </source>
</evidence>
<evidence type="ECO:0000256" key="5">
    <source>
        <dbReference type="PIRNR" id="PIRNR037207"/>
    </source>
</evidence>
<dbReference type="GO" id="GO:0004057">
    <property type="term" value="F:arginyl-tRNA--protein transferase activity"/>
    <property type="evidence" value="ECO:0007669"/>
    <property type="project" value="UniProtKB-EC"/>
</dbReference>
<dbReference type="GeneID" id="25365876"/>
<evidence type="ECO:0000256" key="1">
    <source>
        <dbReference type="ARBA" id="ARBA00009991"/>
    </source>
</evidence>
<dbReference type="AlphaFoldDB" id="A0A074YPB6"/>
<evidence type="ECO:0000259" key="6">
    <source>
        <dbReference type="Pfam" id="PF04376"/>
    </source>
</evidence>
<evidence type="ECO:0000256" key="3">
    <source>
        <dbReference type="ARBA" id="ARBA00022786"/>
    </source>
</evidence>
<dbReference type="PANTHER" id="PTHR21367">
    <property type="entry name" value="ARGININE-TRNA-PROTEIN TRANSFERASE 1"/>
    <property type="match status" value="1"/>
</dbReference>
<feature type="domain" description="N-end rule aminoacyl transferase C-terminal" evidence="7">
    <location>
        <begin position="158"/>
        <end position="293"/>
    </location>
</feature>
<keyword evidence="4 5" id="KW-0012">Acyltransferase</keyword>
<evidence type="ECO:0000313" key="9">
    <source>
        <dbReference type="Proteomes" id="UP000030641"/>
    </source>
</evidence>
<dbReference type="Pfam" id="PF04377">
    <property type="entry name" value="ATE_C"/>
    <property type="match status" value="1"/>
</dbReference>
<keyword evidence="2 5" id="KW-0808">Transferase</keyword>
<dbReference type="InterPro" id="IPR016181">
    <property type="entry name" value="Acyl_CoA_acyltransferase"/>
</dbReference>
<evidence type="ECO:0000313" key="8">
    <source>
        <dbReference type="EMBL" id="KEQ97999.1"/>
    </source>
</evidence>
<dbReference type="OMA" id="KYQTAIH"/>
<keyword evidence="9" id="KW-1185">Reference proteome</keyword>
<accession>A0A074YPB6</accession>
<dbReference type="RefSeq" id="XP_013346351.1">
    <property type="nucleotide sequence ID" value="XM_013490897.1"/>
</dbReference>
<dbReference type="EMBL" id="KL584753">
    <property type="protein sequence ID" value="KEQ97999.1"/>
    <property type="molecule type" value="Genomic_DNA"/>
</dbReference>
<comment type="function">
    <text evidence="5">Involved in the post-translational conjugation of arginine to the N-terminal aspartate or glutamate of a protein. This arginylation is required for degradation of the protein via the ubiquitin pathway.</text>
</comment>
<evidence type="ECO:0000256" key="2">
    <source>
        <dbReference type="ARBA" id="ARBA00022679"/>
    </source>
</evidence>
<sequence length="426" mass="49008">MPAAATLLTPIGYQPGDCGYCKGDDSSGSYYVITNSLSAQVYQGLIDRGWRRSGNLIYKPDVYRSCCPHYTVRLPAKDLVTSSSQRRALNVWNKFVLGEEYIKETAKRFPKTKEEKARQRNGFDLLHTVHEAEADQLKPVDSAHRFEVTLEPDDCTEEKFQLYKNYQIHVHHDEPEELTKKGFERFLCKSPIVRRTVKKEGKEQRLGSFHQCYRLDGRLIAIGVLDLLPHAVSGVYFIYHQDFEKYSFGKLSAMREAALALEGGYEFYYMGYYIHECIKMRYKGDYKPQYVLDPETNKWDPLDGEARELMDQKKYVSLSREHKQRRGEEVVAYRLNTPLEVSESSEALFSMGMPGMMSPEEVEEQMDLDRIRIHINQGMTVHTEDLVAWEDGDINDSKSIKGVVGRYAAMVGHEVARLAILDFSGQ</sequence>
<dbReference type="PIRSF" id="PIRSF037207">
    <property type="entry name" value="ATE1_euk"/>
    <property type="match status" value="1"/>
</dbReference>
<feature type="domain" description="N-end aminoacyl transferase N-terminal" evidence="6">
    <location>
        <begin position="17"/>
        <end position="87"/>
    </location>
</feature>